<proteinExistence type="predicted"/>
<organism evidence="2 3">
    <name type="scientific">Trichocladium antarcticum</name>
    <dbReference type="NCBI Taxonomy" id="1450529"/>
    <lineage>
        <taxon>Eukaryota</taxon>
        <taxon>Fungi</taxon>
        <taxon>Dikarya</taxon>
        <taxon>Ascomycota</taxon>
        <taxon>Pezizomycotina</taxon>
        <taxon>Sordariomycetes</taxon>
        <taxon>Sordariomycetidae</taxon>
        <taxon>Sordariales</taxon>
        <taxon>Chaetomiaceae</taxon>
        <taxon>Trichocladium</taxon>
    </lineage>
</organism>
<accession>A0AAN6ZBN8</accession>
<dbReference type="AlphaFoldDB" id="A0AAN6ZBN8"/>
<evidence type="ECO:0000313" key="3">
    <source>
        <dbReference type="Proteomes" id="UP001304895"/>
    </source>
</evidence>
<name>A0AAN6ZBN8_9PEZI</name>
<reference evidence="2" key="2">
    <citation type="submission" date="2023-05" db="EMBL/GenBank/DDBJ databases">
        <authorList>
            <consortium name="Lawrence Berkeley National Laboratory"/>
            <person name="Steindorff A."/>
            <person name="Hensen N."/>
            <person name="Bonometti L."/>
            <person name="Westerberg I."/>
            <person name="Brannstrom I.O."/>
            <person name="Guillou S."/>
            <person name="Cros-Aarteil S."/>
            <person name="Calhoun S."/>
            <person name="Haridas S."/>
            <person name="Kuo A."/>
            <person name="Mondo S."/>
            <person name="Pangilinan J."/>
            <person name="Riley R."/>
            <person name="Labutti K."/>
            <person name="Andreopoulos B."/>
            <person name="Lipzen A."/>
            <person name="Chen C."/>
            <person name="Yanf M."/>
            <person name="Daum C."/>
            <person name="Ng V."/>
            <person name="Clum A."/>
            <person name="Ohm R."/>
            <person name="Martin F."/>
            <person name="Silar P."/>
            <person name="Natvig D."/>
            <person name="Lalanne C."/>
            <person name="Gautier V."/>
            <person name="Ament-Velasquez S.L."/>
            <person name="Kruys A."/>
            <person name="Hutchinson M.I."/>
            <person name="Powell A.J."/>
            <person name="Barry K."/>
            <person name="Miller A.N."/>
            <person name="Grigoriev I.V."/>
            <person name="Debuchy R."/>
            <person name="Gladieux P."/>
            <person name="Thoren M.H."/>
            <person name="Johannesson H."/>
        </authorList>
    </citation>
    <scope>NUCLEOTIDE SEQUENCE</scope>
    <source>
        <strain evidence="2">CBS 123565</strain>
    </source>
</reference>
<reference evidence="2" key="1">
    <citation type="journal article" date="2023" name="Mol. Phylogenet. Evol.">
        <title>Genome-scale phylogeny and comparative genomics of the fungal order Sordariales.</title>
        <authorList>
            <person name="Hensen N."/>
            <person name="Bonometti L."/>
            <person name="Westerberg I."/>
            <person name="Brannstrom I.O."/>
            <person name="Guillou S."/>
            <person name="Cros-Aarteil S."/>
            <person name="Calhoun S."/>
            <person name="Haridas S."/>
            <person name="Kuo A."/>
            <person name="Mondo S."/>
            <person name="Pangilinan J."/>
            <person name="Riley R."/>
            <person name="LaButti K."/>
            <person name="Andreopoulos B."/>
            <person name="Lipzen A."/>
            <person name="Chen C."/>
            <person name="Yan M."/>
            <person name="Daum C."/>
            <person name="Ng V."/>
            <person name="Clum A."/>
            <person name="Steindorff A."/>
            <person name="Ohm R.A."/>
            <person name="Martin F."/>
            <person name="Silar P."/>
            <person name="Natvig D.O."/>
            <person name="Lalanne C."/>
            <person name="Gautier V."/>
            <person name="Ament-Velasquez S.L."/>
            <person name="Kruys A."/>
            <person name="Hutchinson M.I."/>
            <person name="Powell A.J."/>
            <person name="Barry K."/>
            <person name="Miller A.N."/>
            <person name="Grigoriev I.V."/>
            <person name="Debuchy R."/>
            <person name="Gladieux P."/>
            <person name="Hiltunen Thoren M."/>
            <person name="Johannesson H."/>
        </authorList>
    </citation>
    <scope>NUCLEOTIDE SEQUENCE</scope>
    <source>
        <strain evidence="2">CBS 123565</strain>
    </source>
</reference>
<keyword evidence="3" id="KW-1185">Reference proteome</keyword>
<evidence type="ECO:0000256" key="1">
    <source>
        <dbReference type="SAM" id="MobiDB-lite"/>
    </source>
</evidence>
<comment type="caution">
    <text evidence="2">The sequence shown here is derived from an EMBL/GenBank/DDBJ whole genome shotgun (WGS) entry which is preliminary data.</text>
</comment>
<sequence>MCGLVGWRCWNDGLVGRLGRLRPGQQAVALPGMYVRSTSRTSPANDVLGGLRHQPPHTILSTDRSDSDACRQLLMVVERTGCYLLGAGHRDDGTAAGRQGHSADNAGWQFRRSALLPKASQPCNLRRMVMVHACNQRRLAGAGWGASMPSARSDSSFAGLTDWQFTTGCQQLRLPFPPSSPPAHPSRFPVSNTTTPRGTTVHLQAGCCPLGSARDFALAPCRKGDGRFAMLQMLRCTAPTYMYPYSLCIPSASPLEGFTLRRASGSGAWSGGWKLRPDSQGLGTGSGG</sequence>
<gene>
    <name evidence="2" type="ORF">BT67DRAFT_151792</name>
</gene>
<feature type="region of interest" description="Disordered" evidence="1">
    <location>
        <begin position="268"/>
        <end position="288"/>
    </location>
</feature>
<dbReference type="Proteomes" id="UP001304895">
    <property type="component" value="Unassembled WGS sequence"/>
</dbReference>
<feature type="region of interest" description="Disordered" evidence="1">
    <location>
        <begin position="40"/>
        <end position="64"/>
    </location>
</feature>
<evidence type="ECO:0000313" key="2">
    <source>
        <dbReference type="EMBL" id="KAK4131529.1"/>
    </source>
</evidence>
<dbReference type="EMBL" id="MU853423">
    <property type="protein sequence ID" value="KAK4131529.1"/>
    <property type="molecule type" value="Genomic_DNA"/>
</dbReference>
<protein>
    <submittedName>
        <fullName evidence="2">Uncharacterized protein</fullName>
    </submittedName>
</protein>